<keyword evidence="2" id="KW-0472">Membrane</keyword>
<feature type="compositionally biased region" description="Polar residues" evidence="1">
    <location>
        <begin position="207"/>
        <end position="222"/>
    </location>
</feature>
<dbReference type="Proteomes" id="UP000800094">
    <property type="component" value="Unassembled WGS sequence"/>
</dbReference>
<accession>A0A6A6HWY9</accession>
<keyword evidence="2" id="KW-0812">Transmembrane</keyword>
<feature type="compositionally biased region" description="Low complexity" evidence="1">
    <location>
        <begin position="223"/>
        <end position="234"/>
    </location>
</feature>
<gene>
    <name evidence="3" type="ORF">BU26DRAFT_131480</name>
</gene>
<dbReference type="AlphaFoldDB" id="A0A6A6HWY9"/>
<evidence type="ECO:0000313" key="4">
    <source>
        <dbReference type="Proteomes" id="UP000800094"/>
    </source>
</evidence>
<proteinExistence type="predicted"/>
<sequence>MDRESGQWKGCLAFSSFLFHIHRILSREHMRYGYLGGGWPSLFHCWFSSSSFVCSDLRACGQYRVAVQMYMFGLLRFSSFLLCVTVTYTVILTRRVFPCHACLTPITHSSHLPFLIPTHTFLPSSLKATTRLNHLKHPGPLTPPSSRSQFRHSLALYYQAKPKRTNQAPYYQHSPCPYVPLPTPPPTPTIAPVSSFKPRSRSHSSPTGPLTVSSHCLLSAPTSRRASGLRASSAQHGIRSKTAWSPKYPQS</sequence>
<organism evidence="3 4">
    <name type="scientific">Trematosphaeria pertusa</name>
    <dbReference type="NCBI Taxonomy" id="390896"/>
    <lineage>
        <taxon>Eukaryota</taxon>
        <taxon>Fungi</taxon>
        <taxon>Dikarya</taxon>
        <taxon>Ascomycota</taxon>
        <taxon>Pezizomycotina</taxon>
        <taxon>Dothideomycetes</taxon>
        <taxon>Pleosporomycetidae</taxon>
        <taxon>Pleosporales</taxon>
        <taxon>Massarineae</taxon>
        <taxon>Trematosphaeriaceae</taxon>
        <taxon>Trematosphaeria</taxon>
    </lineage>
</organism>
<dbReference type="GeneID" id="54573003"/>
<keyword evidence="2" id="KW-1133">Transmembrane helix</keyword>
<evidence type="ECO:0000256" key="1">
    <source>
        <dbReference type="SAM" id="MobiDB-lite"/>
    </source>
</evidence>
<keyword evidence="4" id="KW-1185">Reference proteome</keyword>
<name>A0A6A6HWY9_9PLEO</name>
<dbReference type="RefSeq" id="XP_033677728.1">
    <property type="nucleotide sequence ID" value="XM_033819673.1"/>
</dbReference>
<reference evidence="3" key="1">
    <citation type="journal article" date="2020" name="Stud. Mycol.">
        <title>101 Dothideomycetes genomes: a test case for predicting lifestyles and emergence of pathogens.</title>
        <authorList>
            <person name="Haridas S."/>
            <person name="Albert R."/>
            <person name="Binder M."/>
            <person name="Bloem J."/>
            <person name="Labutti K."/>
            <person name="Salamov A."/>
            <person name="Andreopoulos B."/>
            <person name="Baker S."/>
            <person name="Barry K."/>
            <person name="Bills G."/>
            <person name="Bluhm B."/>
            <person name="Cannon C."/>
            <person name="Castanera R."/>
            <person name="Culley D."/>
            <person name="Daum C."/>
            <person name="Ezra D."/>
            <person name="Gonzalez J."/>
            <person name="Henrissat B."/>
            <person name="Kuo A."/>
            <person name="Liang C."/>
            <person name="Lipzen A."/>
            <person name="Lutzoni F."/>
            <person name="Magnuson J."/>
            <person name="Mondo S."/>
            <person name="Nolan M."/>
            <person name="Ohm R."/>
            <person name="Pangilinan J."/>
            <person name="Park H.-J."/>
            <person name="Ramirez L."/>
            <person name="Alfaro M."/>
            <person name="Sun H."/>
            <person name="Tritt A."/>
            <person name="Yoshinaga Y."/>
            <person name="Zwiers L.-H."/>
            <person name="Turgeon B."/>
            <person name="Goodwin S."/>
            <person name="Spatafora J."/>
            <person name="Crous P."/>
            <person name="Grigoriev I."/>
        </authorList>
    </citation>
    <scope>NUCLEOTIDE SEQUENCE</scope>
    <source>
        <strain evidence="3">CBS 122368</strain>
    </source>
</reference>
<feature type="region of interest" description="Disordered" evidence="1">
    <location>
        <begin position="189"/>
        <end position="251"/>
    </location>
</feature>
<evidence type="ECO:0000313" key="3">
    <source>
        <dbReference type="EMBL" id="KAF2242724.1"/>
    </source>
</evidence>
<dbReference type="EMBL" id="ML987207">
    <property type="protein sequence ID" value="KAF2242724.1"/>
    <property type="molecule type" value="Genomic_DNA"/>
</dbReference>
<feature type="transmembrane region" description="Helical" evidence="2">
    <location>
        <begin position="69"/>
        <end position="91"/>
    </location>
</feature>
<protein>
    <submittedName>
        <fullName evidence="3">Uncharacterized protein</fullName>
    </submittedName>
</protein>
<evidence type="ECO:0000256" key="2">
    <source>
        <dbReference type="SAM" id="Phobius"/>
    </source>
</evidence>